<evidence type="ECO:0000256" key="4">
    <source>
        <dbReference type="SAM" id="Phobius"/>
    </source>
</evidence>
<keyword evidence="4" id="KW-0472">Membrane</keyword>
<dbReference type="PROSITE" id="PS50011">
    <property type="entry name" value="PROTEIN_KINASE_DOM"/>
    <property type="match status" value="1"/>
</dbReference>
<keyword evidence="4" id="KW-1133">Transmembrane helix</keyword>
<dbReference type="PANTHER" id="PTHR44329">
    <property type="entry name" value="SERINE/THREONINE-PROTEIN KINASE TNNI3K-RELATED"/>
    <property type="match status" value="1"/>
</dbReference>
<evidence type="ECO:0000256" key="5">
    <source>
        <dbReference type="SAM" id="SignalP"/>
    </source>
</evidence>
<evidence type="ECO:0000256" key="2">
    <source>
        <dbReference type="ARBA" id="ARBA00022737"/>
    </source>
</evidence>
<keyword evidence="2" id="KW-0677">Repeat</keyword>
<keyword evidence="5" id="KW-0732">Signal</keyword>
<dbReference type="InterPro" id="IPR011009">
    <property type="entry name" value="Kinase-like_dom_sf"/>
</dbReference>
<evidence type="ECO:0000313" key="7">
    <source>
        <dbReference type="EMBL" id="KUF95602.1"/>
    </source>
</evidence>
<dbReference type="InterPro" id="IPR001611">
    <property type="entry name" value="Leu-rich_rpt"/>
</dbReference>
<dbReference type="PROSITE" id="PS51450">
    <property type="entry name" value="LRR"/>
    <property type="match status" value="1"/>
</dbReference>
<dbReference type="EMBL" id="LNFP01000216">
    <property type="protein sequence ID" value="KUF95602.1"/>
    <property type="molecule type" value="Genomic_DNA"/>
</dbReference>
<sequence>MVAPLCWVRRLAVLELLCLAALRNSVHASCAGGSTTLTTEECTGCGDYDLCLGYTSASSCSGSGCETDGDCTYKCLSVDKSSEKMVVLVEFGTYKSEEELAAGGYTQSDLAGYPDETSDWPSVSNNGVTALGRISVSTAVTTLYVESKLNTLQVLKELYLGGNNLTSIPDAIYSYSSLKTLNLTGNPLASRDFTSEQANFLNSLETLELSASDFTTDSDCSREGKIFDVAVCITDDGSLTTSATTNGATTAAPSSAASEGSDTTTTTESSSSSSSMSWIVGIVCGVLVVLFAAFVFVLHRRKEHKKVDVSIASDTVGYSDHFSSTDNWHQLLQSRGRGSSFEDIPMVRPSSDVSMGIPTLTNEQNETETTGVAVAGATAVSSIPRLSRLKRPVALVQGGGWLPKLLEGDSDYGPAADIYSFGTLLTELDTNQIPYDNVRASNGKIMSDLTILHRVATGKLHPKVRATCGKALKDLVERCLLEDPAERPTAPAIAYELRVIQQEMGELAR</sequence>
<dbReference type="GO" id="GO:0005524">
    <property type="term" value="F:ATP binding"/>
    <property type="evidence" value="ECO:0007669"/>
    <property type="project" value="InterPro"/>
</dbReference>
<dbReference type="Pfam" id="PF00069">
    <property type="entry name" value="Pkinase"/>
    <property type="match status" value="1"/>
</dbReference>
<proteinExistence type="predicted"/>
<dbReference type="Pfam" id="PF13855">
    <property type="entry name" value="LRR_8"/>
    <property type="match status" value="1"/>
</dbReference>
<keyword evidence="1" id="KW-0433">Leucine-rich repeat</keyword>
<dbReference type="InterPro" id="IPR051681">
    <property type="entry name" value="Ser/Thr_Kinases-Pseudokinases"/>
</dbReference>
<dbReference type="Proteomes" id="UP000054636">
    <property type="component" value="Unassembled WGS sequence"/>
</dbReference>
<feature type="chain" id="PRO_5006941635" description="Protein kinase domain-containing protein" evidence="5">
    <location>
        <begin position="29"/>
        <end position="509"/>
    </location>
</feature>
<feature type="region of interest" description="Disordered" evidence="3">
    <location>
        <begin position="243"/>
        <end position="272"/>
    </location>
</feature>
<feature type="domain" description="Protein kinase" evidence="6">
    <location>
        <begin position="94"/>
        <end position="499"/>
    </location>
</feature>
<protein>
    <recommendedName>
        <fullName evidence="6">Protein kinase domain-containing protein</fullName>
    </recommendedName>
</protein>
<dbReference type="AlphaFoldDB" id="A0A0W8DHM1"/>
<dbReference type="PANTHER" id="PTHR44329:SF214">
    <property type="entry name" value="PROTEIN KINASE DOMAIN-CONTAINING PROTEIN"/>
    <property type="match status" value="1"/>
</dbReference>
<dbReference type="SUPFAM" id="SSF52075">
    <property type="entry name" value="Outer arm dynein light chain 1"/>
    <property type="match status" value="1"/>
</dbReference>
<evidence type="ECO:0000259" key="6">
    <source>
        <dbReference type="PROSITE" id="PS50011"/>
    </source>
</evidence>
<reference evidence="7 8" key="1">
    <citation type="submission" date="2015-11" db="EMBL/GenBank/DDBJ databases">
        <title>Genomes and virulence difference between two physiological races of Phytophthora nicotianae.</title>
        <authorList>
            <person name="Liu H."/>
            <person name="Ma X."/>
            <person name="Yu H."/>
            <person name="Fang D."/>
            <person name="Li Y."/>
            <person name="Wang X."/>
            <person name="Wang W."/>
            <person name="Dong Y."/>
            <person name="Xiao B."/>
        </authorList>
    </citation>
    <scope>NUCLEOTIDE SEQUENCE [LARGE SCALE GENOMIC DNA]</scope>
    <source>
        <strain evidence="8">race 1</strain>
    </source>
</reference>
<comment type="caution">
    <text evidence="7">The sequence shown here is derived from an EMBL/GenBank/DDBJ whole genome shotgun (WGS) entry which is preliminary data.</text>
</comment>
<evidence type="ECO:0000313" key="8">
    <source>
        <dbReference type="Proteomes" id="UP000054636"/>
    </source>
</evidence>
<dbReference type="Gene3D" id="1.10.510.10">
    <property type="entry name" value="Transferase(Phosphotransferase) domain 1"/>
    <property type="match status" value="1"/>
</dbReference>
<organism evidence="7 8">
    <name type="scientific">Phytophthora nicotianae</name>
    <name type="common">Potato buckeye rot agent</name>
    <name type="synonym">Phytophthora parasitica</name>
    <dbReference type="NCBI Taxonomy" id="4792"/>
    <lineage>
        <taxon>Eukaryota</taxon>
        <taxon>Sar</taxon>
        <taxon>Stramenopiles</taxon>
        <taxon>Oomycota</taxon>
        <taxon>Peronosporomycetes</taxon>
        <taxon>Peronosporales</taxon>
        <taxon>Peronosporaceae</taxon>
        <taxon>Phytophthora</taxon>
    </lineage>
</organism>
<accession>A0A0W8DHM1</accession>
<evidence type="ECO:0000256" key="1">
    <source>
        <dbReference type="ARBA" id="ARBA00022614"/>
    </source>
</evidence>
<name>A0A0W8DHM1_PHYNI</name>
<gene>
    <name evidence="7" type="ORF">AM588_10005518</name>
</gene>
<dbReference type="InterPro" id="IPR032675">
    <property type="entry name" value="LRR_dom_sf"/>
</dbReference>
<dbReference type="Gene3D" id="3.80.10.10">
    <property type="entry name" value="Ribonuclease Inhibitor"/>
    <property type="match status" value="1"/>
</dbReference>
<keyword evidence="4" id="KW-0812">Transmembrane</keyword>
<dbReference type="GO" id="GO:0004674">
    <property type="term" value="F:protein serine/threonine kinase activity"/>
    <property type="evidence" value="ECO:0007669"/>
    <property type="project" value="TreeGrafter"/>
</dbReference>
<dbReference type="InterPro" id="IPR000719">
    <property type="entry name" value="Prot_kinase_dom"/>
</dbReference>
<evidence type="ECO:0000256" key="3">
    <source>
        <dbReference type="SAM" id="MobiDB-lite"/>
    </source>
</evidence>
<feature type="transmembrane region" description="Helical" evidence="4">
    <location>
        <begin position="276"/>
        <end position="298"/>
    </location>
</feature>
<feature type="signal peptide" evidence="5">
    <location>
        <begin position="1"/>
        <end position="28"/>
    </location>
</feature>
<dbReference type="SUPFAM" id="SSF56112">
    <property type="entry name" value="Protein kinase-like (PK-like)"/>
    <property type="match status" value="1"/>
</dbReference>